<evidence type="ECO:0000313" key="3">
    <source>
        <dbReference type="EMBL" id="MFC6386635.1"/>
    </source>
</evidence>
<dbReference type="Pfam" id="PF07238">
    <property type="entry name" value="PilZ"/>
    <property type="match status" value="1"/>
</dbReference>
<feature type="domain" description="Type III secretion system flagellar brake protein YcgR PilZN" evidence="2">
    <location>
        <begin position="4"/>
        <end position="88"/>
    </location>
</feature>
<proteinExistence type="predicted"/>
<evidence type="ECO:0000259" key="2">
    <source>
        <dbReference type="Pfam" id="PF12945"/>
    </source>
</evidence>
<dbReference type="Proteomes" id="UP001596267">
    <property type="component" value="Unassembled WGS sequence"/>
</dbReference>
<name>A0ABW1WHN9_9BACL</name>
<feature type="domain" description="PilZ" evidence="1">
    <location>
        <begin position="99"/>
        <end position="209"/>
    </location>
</feature>
<dbReference type="Gene3D" id="2.40.10.220">
    <property type="entry name" value="predicted glycosyltransferase like domains"/>
    <property type="match status" value="1"/>
</dbReference>
<dbReference type="EMBL" id="JBHSTQ010000007">
    <property type="protein sequence ID" value="MFC6386635.1"/>
    <property type="molecule type" value="Genomic_DNA"/>
</dbReference>
<dbReference type="Pfam" id="PF12945">
    <property type="entry name" value="PilZNR"/>
    <property type="match status" value="1"/>
</dbReference>
<keyword evidence="4" id="KW-1185">Reference proteome</keyword>
<gene>
    <name evidence="3" type="ORF">ACFP7A_08475</name>
</gene>
<protein>
    <submittedName>
        <fullName evidence="3">Flagellar brake protein</fullName>
    </submittedName>
</protein>
<keyword evidence="3" id="KW-0969">Cilium</keyword>
<dbReference type="RefSeq" id="WP_253077067.1">
    <property type="nucleotide sequence ID" value="NZ_JAMXWN010000014.1"/>
</dbReference>
<dbReference type="InterPro" id="IPR009875">
    <property type="entry name" value="PilZ_domain"/>
</dbReference>
<dbReference type="SUPFAM" id="SSF141371">
    <property type="entry name" value="PilZ domain-like"/>
    <property type="match status" value="1"/>
</dbReference>
<accession>A0ABW1WHN9</accession>
<reference evidence="4" key="1">
    <citation type="journal article" date="2019" name="Int. J. Syst. Evol. Microbiol.">
        <title>The Global Catalogue of Microorganisms (GCM) 10K type strain sequencing project: providing services to taxonomists for standard genome sequencing and annotation.</title>
        <authorList>
            <consortium name="The Broad Institute Genomics Platform"/>
            <consortium name="The Broad Institute Genome Sequencing Center for Infectious Disease"/>
            <person name="Wu L."/>
            <person name="Ma J."/>
        </authorList>
    </citation>
    <scope>NUCLEOTIDE SEQUENCE [LARGE SCALE GENOMIC DNA]</scope>
    <source>
        <strain evidence="4">CCUG 42001</strain>
    </source>
</reference>
<sequence length="231" mass="26494">MKLKIGETLILDQKDNQNQTKRYRCKIAEVKENALMIDYPIDEETGKTPLFINGAVFTAEYVIDKQVYRFQTTFVHRIASQVPLMLMSFDGEDKMIGIQRRNFVRVEASVDIAIHSSQSAFQPFTALTSDIGGGGVLILLPEQAEIEENDTVDVWISLPNNIGAYQYIKMRGVIVRIFTDKLTSGKRASIQFVTDSDRERQPIIRFCFEKQLESRKKLLELESHKHFRSGK</sequence>
<keyword evidence="3" id="KW-0282">Flagellum</keyword>
<keyword evidence="3" id="KW-0966">Cell projection</keyword>
<evidence type="ECO:0000259" key="1">
    <source>
        <dbReference type="Pfam" id="PF07238"/>
    </source>
</evidence>
<evidence type="ECO:0000313" key="4">
    <source>
        <dbReference type="Proteomes" id="UP001596267"/>
    </source>
</evidence>
<comment type="caution">
    <text evidence="3">The sequence shown here is derived from an EMBL/GenBank/DDBJ whole genome shotgun (WGS) entry which is preliminary data.</text>
</comment>
<dbReference type="InterPro" id="IPR009926">
    <property type="entry name" value="T3SS_YcgR_PilZN"/>
</dbReference>
<organism evidence="3 4">
    <name type="scientific">Sporolactobacillus kofuensis</name>
    <dbReference type="NCBI Taxonomy" id="269672"/>
    <lineage>
        <taxon>Bacteria</taxon>
        <taxon>Bacillati</taxon>
        <taxon>Bacillota</taxon>
        <taxon>Bacilli</taxon>
        <taxon>Bacillales</taxon>
        <taxon>Sporolactobacillaceae</taxon>
        <taxon>Sporolactobacillus</taxon>
    </lineage>
</organism>